<keyword evidence="4 6" id="KW-0862">Zinc</keyword>
<evidence type="ECO:0000256" key="6">
    <source>
        <dbReference type="RuleBase" id="RU361277"/>
    </source>
</evidence>
<comment type="caution">
    <text evidence="8">The sequence shown here is derived from an EMBL/GenBank/DDBJ whole genome shotgun (WGS) entry which is preliminary data.</text>
</comment>
<evidence type="ECO:0000259" key="7">
    <source>
        <dbReference type="SMART" id="SM00829"/>
    </source>
</evidence>
<dbReference type="Gene3D" id="3.90.180.10">
    <property type="entry name" value="Medium-chain alcohol dehydrogenases, catalytic domain"/>
    <property type="match status" value="1"/>
</dbReference>
<evidence type="ECO:0000313" key="8">
    <source>
        <dbReference type="EMBL" id="MBC5725474.1"/>
    </source>
</evidence>
<evidence type="ECO:0000313" key="9">
    <source>
        <dbReference type="Proteomes" id="UP000606499"/>
    </source>
</evidence>
<dbReference type="SMART" id="SM00829">
    <property type="entry name" value="PKS_ER"/>
    <property type="match status" value="1"/>
</dbReference>
<dbReference type="Pfam" id="PF00107">
    <property type="entry name" value="ADH_zinc_N"/>
    <property type="match status" value="1"/>
</dbReference>
<comment type="cofactor">
    <cofactor evidence="1 6">
        <name>Zn(2+)</name>
        <dbReference type="ChEBI" id="CHEBI:29105"/>
    </cofactor>
</comment>
<dbReference type="InterPro" id="IPR013149">
    <property type="entry name" value="ADH-like_C"/>
</dbReference>
<protein>
    <submittedName>
        <fullName evidence="8">NAD(P)-dependent alcohol dehydrogenase</fullName>
    </submittedName>
</protein>
<dbReference type="RefSeq" id="WP_107631071.1">
    <property type="nucleotide sequence ID" value="NZ_JACOPL010000007.1"/>
</dbReference>
<dbReference type="GO" id="GO:0008270">
    <property type="term" value="F:zinc ion binding"/>
    <property type="evidence" value="ECO:0007669"/>
    <property type="project" value="InterPro"/>
</dbReference>
<dbReference type="Gene3D" id="3.40.50.720">
    <property type="entry name" value="NAD(P)-binding Rossmann-like Domain"/>
    <property type="match status" value="1"/>
</dbReference>
<dbReference type="AlphaFoldDB" id="A0A923RW10"/>
<dbReference type="SUPFAM" id="SSF51735">
    <property type="entry name" value="NAD(P)-binding Rossmann-fold domains"/>
    <property type="match status" value="1"/>
</dbReference>
<dbReference type="Pfam" id="PF08240">
    <property type="entry name" value="ADH_N"/>
    <property type="match status" value="1"/>
</dbReference>
<evidence type="ECO:0000256" key="3">
    <source>
        <dbReference type="ARBA" id="ARBA00022723"/>
    </source>
</evidence>
<evidence type="ECO:0000256" key="4">
    <source>
        <dbReference type="ARBA" id="ARBA00022833"/>
    </source>
</evidence>
<dbReference type="PANTHER" id="PTHR43161">
    <property type="entry name" value="SORBITOL DEHYDROGENASE"/>
    <property type="match status" value="1"/>
</dbReference>
<keyword evidence="5" id="KW-0560">Oxidoreductase</keyword>
<dbReference type="CDD" id="cd05285">
    <property type="entry name" value="sorbitol_DH"/>
    <property type="match status" value="1"/>
</dbReference>
<organism evidence="8 9">
    <name type="scientific">Agathobaculum faecis</name>
    <dbReference type="NCBI Taxonomy" id="2763013"/>
    <lineage>
        <taxon>Bacteria</taxon>
        <taxon>Bacillati</taxon>
        <taxon>Bacillota</taxon>
        <taxon>Clostridia</taxon>
        <taxon>Eubacteriales</taxon>
        <taxon>Butyricicoccaceae</taxon>
        <taxon>Agathobaculum</taxon>
    </lineage>
</organism>
<comment type="similarity">
    <text evidence="2 6">Belongs to the zinc-containing alcohol dehydrogenase family.</text>
</comment>
<proteinExistence type="inferred from homology"/>
<dbReference type="PANTHER" id="PTHR43161:SF9">
    <property type="entry name" value="SORBITOL DEHYDROGENASE"/>
    <property type="match status" value="1"/>
</dbReference>
<evidence type="ECO:0000256" key="2">
    <source>
        <dbReference type="ARBA" id="ARBA00008072"/>
    </source>
</evidence>
<gene>
    <name evidence="8" type="ORF">H8S45_08395</name>
</gene>
<dbReference type="InterPro" id="IPR002328">
    <property type="entry name" value="ADH_Zn_CS"/>
</dbReference>
<sequence>MKNRKAHMTAVGRIELADCPMPAAGADEVVVRMEYCGICGSDAHFYKEGRIGKKVAPLPFILGHEVSGYVTECGADVTALQPGDRVALEPGVPCGKCELCLTGKYNLCPDVHFLAAPPYDGALRKFMAFPAKMCFKLPDDMTMQEGAMLEPLAVGMHAARRGGVGLGKSVCILGSGTIGIMTLLACKAMGATEIIVSDLVGHRLESAKRLGATVTANPKEVDVTEAVLQATGGKGCDVVFETAGSPVTMSQTGRYVKSGGVIVVVGNIAQDVSYNFLEISRKEVEIRTVFRYRNIYPLAIEAVEKGYIDLKAIEPKEFPFEQADEAFQYTITHAQEVIKTLIKVSD</sequence>
<dbReference type="SUPFAM" id="SSF50129">
    <property type="entry name" value="GroES-like"/>
    <property type="match status" value="1"/>
</dbReference>
<dbReference type="InterPro" id="IPR011032">
    <property type="entry name" value="GroES-like_sf"/>
</dbReference>
<accession>A0A923RW10</accession>
<keyword evidence="9" id="KW-1185">Reference proteome</keyword>
<feature type="domain" description="Enoyl reductase (ER)" evidence="7">
    <location>
        <begin position="9"/>
        <end position="342"/>
    </location>
</feature>
<dbReference type="GO" id="GO:0016616">
    <property type="term" value="F:oxidoreductase activity, acting on the CH-OH group of donors, NAD or NADP as acceptor"/>
    <property type="evidence" value="ECO:0007669"/>
    <property type="project" value="InterPro"/>
</dbReference>
<dbReference type="Proteomes" id="UP000606499">
    <property type="component" value="Unassembled WGS sequence"/>
</dbReference>
<name>A0A923RW10_9FIRM</name>
<dbReference type="InterPro" id="IPR020843">
    <property type="entry name" value="ER"/>
</dbReference>
<reference evidence="8" key="1">
    <citation type="submission" date="2020-08" db="EMBL/GenBank/DDBJ databases">
        <title>Genome public.</title>
        <authorList>
            <person name="Liu C."/>
            <person name="Sun Q."/>
        </authorList>
    </citation>
    <scope>NUCLEOTIDE SEQUENCE</scope>
    <source>
        <strain evidence="8">NSJ-28</strain>
    </source>
</reference>
<dbReference type="EMBL" id="JACOPL010000007">
    <property type="protein sequence ID" value="MBC5725474.1"/>
    <property type="molecule type" value="Genomic_DNA"/>
</dbReference>
<keyword evidence="3 6" id="KW-0479">Metal-binding</keyword>
<dbReference type="InterPro" id="IPR036291">
    <property type="entry name" value="NAD(P)-bd_dom_sf"/>
</dbReference>
<evidence type="ECO:0000256" key="1">
    <source>
        <dbReference type="ARBA" id="ARBA00001947"/>
    </source>
</evidence>
<dbReference type="InterPro" id="IPR013154">
    <property type="entry name" value="ADH-like_N"/>
</dbReference>
<dbReference type="InterPro" id="IPR045306">
    <property type="entry name" value="SDH-like"/>
</dbReference>
<dbReference type="PROSITE" id="PS00059">
    <property type="entry name" value="ADH_ZINC"/>
    <property type="match status" value="1"/>
</dbReference>
<evidence type="ECO:0000256" key="5">
    <source>
        <dbReference type="ARBA" id="ARBA00023002"/>
    </source>
</evidence>